<sequence>MSRVLITGSTDGIGRAAAESLLDAGHEVVVHARTRQRLSAVEDLTSRGAFGVVGDLAHLDQVQDVAEQAHRIGSISAVIHNAGVIDGASLLPVNVVAPYVLTALLRDPGRLVFLSSSMHRSGHADLVGADWSGSKETASYSDSKLLITTLMAAVARLWPSVLANAVDPGWVPTKMGGPSASDDLELGHVTQAWLAITDDSQAHVSGRYWHHQRTEAPHPAVHDERFQNELLAALAQHTGIDLQHS</sequence>
<dbReference type="KEGG" id="rhs:A3Q41_04618"/>
<dbReference type="PRINTS" id="PR00081">
    <property type="entry name" value="GDHRDH"/>
</dbReference>
<reference evidence="3 4" key="1">
    <citation type="journal article" date="2016" name="Genome Announc.">
        <title>Complete Genome and Plasmid Sequences for Rhodococcus fascians D188 and Draft Sequences for Rhodococcus Isolates PBTS 1 and PBTS 2.</title>
        <authorList>
            <person name="Stamler R.A."/>
            <person name="Vereecke D."/>
            <person name="Zhang Y."/>
            <person name="Schilkey F."/>
            <person name="Devitt N."/>
            <person name="Randall J.J."/>
        </authorList>
    </citation>
    <scope>NUCLEOTIDE SEQUENCE [LARGE SCALE GENOMIC DNA]</scope>
    <source>
        <strain evidence="3 4">PBTS2</strain>
    </source>
</reference>
<organism evidence="3 4">
    <name type="scientific">Rhodococcoides fascians</name>
    <name type="common">Rhodococcus fascians</name>
    <dbReference type="NCBI Taxonomy" id="1828"/>
    <lineage>
        <taxon>Bacteria</taxon>
        <taxon>Bacillati</taxon>
        <taxon>Actinomycetota</taxon>
        <taxon>Actinomycetes</taxon>
        <taxon>Mycobacteriales</taxon>
        <taxon>Nocardiaceae</taxon>
        <taxon>Rhodococcoides</taxon>
    </lineage>
</organism>
<dbReference type="InterPro" id="IPR036291">
    <property type="entry name" value="NAD(P)-bd_dom_sf"/>
</dbReference>
<proteinExistence type="inferred from homology"/>
<dbReference type="EMBL" id="CP015220">
    <property type="protein sequence ID" value="AMY25887.1"/>
    <property type="molecule type" value="Genomic_DNA"/>
</dbReference>
<dbReference type="AlphaFoldDB" id="A0A143QTS7"/>
<evidence type="ECO:0000313" key="3">
    <source>
        <dbReference type="EMBL" id="AMY25887.1"/>
    </source>
</evidence>
<dbReference type="EC" id="1.1.1.100" evidence="3"/>
<dbReference type="RefSeq" id="WP_048318546.1">
    <property type="nucleotide sequence ID" value="NZ_CP015220.1"/>
</dbReference>
<evidence type="ECO:0000256" key="1">
    <source>
        <dbReference type="ARBA" id="ARBA00006484"/>
    </source>
</evidence>
<keyword evidence="4" id="KW-1185">Reference proteome</keyword>
<evidence type="ECO:0000256" key="2">
    <source>
        <dbReference type="ARBA" id="ARBA00023002"/>
    </source>
</evidence>
<keyword evidence="2 3" id="KW-0560">Oxidoreductase</keyword>
<comment type="similarity">
    <text evidence="1">Belongs to the short-chain dehydrogenases/reductases (SDR) family.</text>
</comment>
<dbReference type="OrthoDB" id="3237043at2"/>
<reference evidence="4" key="2">
    <citation type="submission" date="2016-04" db="EMBL/GenBank/DDBJ databases">
        <title>Complete Genome and Plasmid Sequences for Rhodococcus fascians D188 and Draft Sequences for Rhodococcus spp. Isolates PBTS 1 and PBTS 2.</title>
        <authorList>
            <person name="Stamer R."/>
            <person name="Vereecke D."/>
            <person name="Zhang Y."/>
            <person name="Schilkey F."/>
            <person name="Devitt N."/>
            <person name="Randall J."/>
        </authorList>
    </citation>
    <scope>NUCLEOTIDE SEQUENCE [LARGE SCALE GENOMIC DNA]</scope>
    <source>
        <strain evidence="4">PBTS2</strain>
    </source>
</reference>
<name>A0A143QTS7_RHOFA</name>
<dbReference type="SUPFAM" id="SSF51735">
    <property type="entry name" value="NAD(P)-binding Rossmann-fold domains"/>
    <property type="match status" value="1"/>
</dbReference>
<evidence type="ECO:0000313" key="4">
    <source>
        <dbReference type="Proteomes" id="UP000076038"/>
    </source>
</evidence>
<accession>A0A143QTS7</accession>
<gene>
    <name evidence="3" type="primary">fabG_15</name>
    <name evidence="3" type="ORF">A3Q41_04618</name>
</gene>
<dbReference type="Proteomes" id="UP000076038">
    <property type="component" value="Chromosome"/>
</dbReference>
<dbReference type="Gene3D" id="3.40.50.720">
    <property type="entry name" value="NAD(P)-binding Rossmann-like Domain"/>
    <property type="match status" value="1"/>
</dbReference>
<dbReference type="PANTHER" id="PTHR24320:SF274">
    <property type="entry name" value="CHAIN DEHYDROGENASE, PUTATIVE (AFU_ORTHOLOGUE AFUA_4G00440)-RELATED"/>
    <property type="match status" value="1"/>
</dbReference>
<dbReference type="InterPro" id="IPR002347">
    <property type="entry name" value="SDR_fam"/>
</dbReference>
<protein>
    <submittedName>
        <fullName evidence="3">3-oxoacyl-[acyl-carrier-protein] reductase FabG</fullName>
        <ecNumber evidence="3">1.1.1.100</ecNumber>
    </submittedName>
</protein>
<dbReference type="GeneID" id="93554853"/>
<dbReference type="GO" id="GO:0004316">
    <property type="term" value="F:3-oxoacyl-[acyl-carrier-protein] reductase (NADPH) activity"/>
    <property type="evidence" value="ECO:0007669"/>
    <property type="project" value="UniProtKB-EC"/>
</dbReference>
<dbReference type="Pfam" id="PF00106">
    <property type="entry name" value="adh_short"/>
    <property type="match status" value="1"/>
</dbReference>
<dbReference type="PATRIC" id="fig|1653479.3.peg.4674"/>
<dbReference type="PANTHER" id="PTHR24320">
    <property type="entry name" value="RETINOL DEHYDROGENASE"/>
    <property type="match status" value="1"/>
</dbReference>